<gene>
    <name evidence="2" type="ORF">HAX54_021161</name>
</gene>
<keyword evidence="3" id="KW-1185">Reference proteome</keyword>
<protein>
    <submittedName>
        <fullName evidence="2">Uncharacterized protein</fullName>
    </submittedName>
</protein>
<evidence type="ECO:0000256" key="1">
    <source>
        <dbReference type="SAM" id="MobiDB-lite"/>
    </source>
</evidence>
<sequence length="114" mass="13105">MVEKCFENIDDEKVQTDCRAKETHKKKKSKCKNEKQYLSDSIGRKWFRKSRPKDDLPICRFRDNDIEEYQLPTTKAATRLAPTFSPALLARVASKTTLEQSSQSQSSASQSSEE</sequence>
<feature type="compositionally biased region" description="Low complexity" evidence="1">
    <location>
        <begin position="100"/>
        <end position="114"/>
    </location>
</feature>
<name>A0ABS8US85_DATST</name>
<dbReference type="EMBL" id="JACEIK010002544">
    <property type="protein sequence ID" value="MCD9637723.1"/>
    <property type="molecule type" value="Genomic_DNA"/>
</dbReference>
<evidence type="ECO:0000313" key="3">
    <source>
        <dbReference type="Proteomes" id="UP000823775"/>
    </source>
</evidence>
<accession>A0ABS8US85</accession>
<reference evidence="2 3" key="1">
    <citation type="journal article" date="2021" name="BMC Genomics">
        <title>Datura genome reveals duplications of psychoactive alkaloid biosynthetic genes and high mutation rate following tissue culture.</title>
        <authorList>
            <person name="Rajewski A."/>
            <person name="Carter-House D."/>
            <person name="Stajich J."/>
            <person name="Litt A."/>
        </authorList>
    </citation>
    <scope>NUCLEOTIDE SEQUENCE [LARGE SCALE GENOMIC DNA]</scope>
    <source>
        <strain evidence="2">AR-01</strain>
    </source>
</reference>
<dbReference type="Proteomes" id="UP000823775">
    <property type="component" value="Unassembled WGS sequence"/>
</dbReference>
<feature type="region of interest" description="Disordered" evidence="1">
    <location>
        <begin position="95"/>
        <end position="114"/>
    </location>
</feature>
<comment type="caution">
    <text evidence="2">The sequence shown here is derived from an EMBL/GenBank/DDBJ whole genome shotgun (WGS) entry which is preliminary data.</text>
</comment>
<proteinExistence type="predicted"/>
<evidence type="ECO:0000313" key="2">
    <source>
        <dbReference type="EMBL" id="MCD9637723.1"/>
    </source>
</evidence>
<organism evidence="2 3">
    <name type="scientific">Datura stramonium</name>
    <name type="common">Jimsonweed</name>
    <name type="synonym">Common thornapple</name>
    <dbReference type="NCBI Taxonomy" id="4076"/>
    <lineage>
        <taxon>Eukaryota</taxon>
        <taxon>Viridiplantae</taxon>
        <taxon>Streptophyta</taxon>
        <taxon>Embryophyta</taxon>
        <taxon>Tracheophyta</taxon>
        <taxon>Spermatophyta</taxon>
        <taxon>Magnoliopsida</taxon>
        <taxon>eudicotyledons</taxon>
        <taxon>Gunneridae</taxon>
        <taxon>Pentapetalae</taxon>
        <taxon>asterids</taxon>
        <taxon>lamiids</taxon>
        <taxon>Solanales</taxon>
        <taxon>Solanaceae</taxon>
        <taxon>Solanoideae</taxon>
        <taxon>Datureae</taxon>
        <taxon>Datura</taxon>
    </lineage>
</organism>